<evidence type="ECO:0000313" key="2">
    <source>
        <dbReference type="EMBL" id="KAK2613180.1"/>
    </source>
</evidence>
<keyword evidence="3" id="KW-1185">Reference proteome</keyword>
<name>A0AAD9SMW6_PHOAM</name>
<dbReference type="Proteomes" id="UP001265746">
    <property type="component" value="Unassembled WGS sequence"/>
</dbReference>
<dbReference type="AlphaFoldDB" id="A0AAD9SMW6"/>
<accession>A0AAD9SMW6</accession>
<organism evidence="2 3">
    <name type="scientific">Phomopsis amygdali</name>
    <name type="common">Fusicoccum amygdali</name>
    <dbReference type="NCBI Taxonomy" id="1214568"/>
    <lineage>
        <taxon>Eukaryota</taxon>
        <taxon>Fungi</taxon>
        <taxon>Dikarya</taxon>
        <taxon>Ascomycota</taxon>
        <taxon>Pezizomycotina</taxon>
        <taxon>Sordariomycetes</taxon>
        <taxon>Sordariomycetidae</taxon>
        <taxon>Diaporthales</taxon>
        <taxon>Diaporthaceae</taxon>
        <taxon>Diaporthe</taxon>
    </lineage>
</organism>
<dbReference type="PANTHER" id="PTHR35605">
    <property type="entry name" value="ECP2 EFFECTOR PROTEIN DOMAIN-CONTAINING PROTEIN-RELATED"/>
    <property type="match status" value="1"/>
</dbReference>
<evidence type="ECO:0000313" key="3">
    <source>
        <dbReference type="Proteomes" id="UP001265746"/>
    </source>
</evidence>
<sequence length="206" mass="22048">MKPSIILHAAATSLVQTAAQDYIRVTPALTDYGIDEMQWILKPAFGEPVLINGTLQEIEGHLEGSGILQLPPRPRAERSAAHDQRHNIGRDVNTVKFCGVFPMADAHHIAALVPAIGVISGPAVIGPGPGNCAQVSCAQNSAIWWCNDRNITIRLSQGTQELSDAVEAIMDQCCKTTNCQSSPGYPISGQAFSDEGWNVLMKGESC</sequence>
<dbReference type="EMBL" id="JAUJFL010000001">
    <property type="protein sequence ID" value="KAK2613180.1"/>
    <property type="molecule type" value="Genomic_DNA"/>
</dbReference>
<evidence type="ECO:0000256" key="1">
    <source>
        <dbReference type="SAM" id="MobiDB-lite"/>
    </source>
</evidence>
<protein>
    <submittedName>
        <fullName evidence="2">Uncharacterized protein</fullName>
    </submittedName>
</protein>
<feature type="compositionally biased region" description="Basic and acidic residues" evidence="1">
    <location>
        <begin position="74"/>
        <end position="85"/>
    </location>
</feature>
<proteinExistence type="predicted"/>
<comment type="caution">
    <text evidence="2">The sequence shown here is derived from an EMBL/GenBank/DDBJ whole genome shotgun (WGS) entry which is preliminary data.</text>
</comment>
<dbReference type="PANTHER" id="PTHR35605:SF1">
    <property type="entry name" value="ECP2 EFFECTOR PROTEIN DOMAIN-CONTAINING PROTEIN-RELATED"/>
    <property type="match status" value="1"/>
</dbReference>
<feature type="region of interest" description="Disordered" evidence="1">
    <location>
        <begin position="66"/>
        <end position="85"/>
    </location>
</feature>
<gene>
    <name evidence="2" type="ORF">N8I77_000107</name>
</gene>
<reference evidence="2" key="1">
    <citation type="submission" date="2023-06" db="EMBL/GenBank/DDBJ databases">
        <authorList>
            <person name="Noh H."/>
        </authorList>
    </citation>
    <scope>NUCLEOTIDE SEQUENCE</scope>
    <source>
        <strain evidence="2">DUCC20226</strain>
    </source>
</reference>